<dbReference type="AlphaFoldDB" id="A0A0C5VXC0"/>
<dbReference type="STRING" id="1445510.YC6258_05964"/>
<dbReference type="RefSeq" id="WP_044619590.1">
    <property type="nucleotide sequence ID" value="NZ_CP007142.1"/>
</dbReference>
<dbReference type="OrthoDB" id="9893192at2"/>
<evidence type="ECO:0000313" key="2">
    <source>
        <dbReference type="Proteomes" id="UP000032266"/>
    </source>
</evidence>
<name>A0A0C5VXC0_9GAMM</name>
<accession>A0A0C5VXC0</accession>
<dbReference type="Proteomes" id="UP000032266">
    <property type="component" value="Chromosome"/>
</dbReference>
<sequence>MQRFDIFTELTLTDGQALTAAGTDLAMLFADIATGHPATVSVESQAVMANGQAIVPSAAPILDADFDEVTLHNLLLLEKAAEWLPDIDLADHGLLITAPLTLTPEQLRMLGLDNASVTIQASELSTAMTQWQAALQQHPQIPQWYWLSIDSCCHSEWLQQNGPRVFSVLDQPEGRIPGEAMVLTHWQRHSPAGCQVSFAAAQEGPEEDPGAGIRTALLTAADNDIRQHQPAWAEYLSNDDLSRATAAELYHTSTGLWPAFEPDPDRGPGDPFLSIYRTLGDIGMASLPLGLLLARQRLHTLMQPLTGVGILINDGHNRHYWRLTDNTSDTRKIAHV</sequence>
<reference evidence="1 2" key="1">
    <citation type="submission" date="2014-01" db="EMBL/GenBank/DDBJ databases">
        <title>Full genme sequencing of cellulolytic bacterium Gynuella sunshinyii YC6258T gen. nov., sp. nov.</title>
        <authorList>
            <person name="Khan H."/>
            <person name="Chung E.J."/>
            <person name="Chung Y.R."/>
        </authorList>
    </citation>
    <scope>NUCLEOTIDE SEQUENCE [LARGE SCALE GENOMIC DNA]</scope>
    <source>
        <strain evidence="1 2">YC6258</strain>
    </source>
</reference>
<dbReference type="HOGENOM" id="CLU_825772_0_0_6"/>
<proteinExistence type="predicted"/>
<evidence type="ECO:0000313" key="1">
    <source>
        <dbReference type="EMBL" id="AJQ97988.1"/>
    </source>
</evidence>
<keyword evidence="2" id="KW-1185">Reference proteome</keyword>
<organism evidence="1 2">
    <name type="scientific">Gynuella sunshinyii YC6258</name>
    <dbReference type="NCBI Taxonomy" id="1445510"/>
    <lineage>
        <taxon>Bacteria</taxon>
        <taxon>Pseudomonadati</taxon>
        <taxon>Pseudomonadota</taxon>
        <taxon>Gammaproteobacteria</taxon>
        <taxon>Oceanospirillales</taxon>
        <taxon>Saccharospirillaceae</taxon>
        <taxon>Gynuella</taxon>
    </lineage>
</organism>
<protein>
    <submittedName>
        <fullName evidence="1">Uncharacterized protein</fullName>
    </submittedName>
</protein>
<dbReference type="KEGG" id="gsn:YC6258_05964"/>
<gene>
    <name evidence="1" type="ORF">YC6258_05964</name>
</gene>
<dbReference type="EMBL" id="CP007142">
    <property type="protein sequence ID" value="AJQ97988.1"/>
    <property type="molecule type" value="Genomic_DNA"/>
</dbReference>